<reference evidence="2" key="1">
    <citation type="submission" date="2023-07" db="EMBL/GenBank/DDBJ databases">
        <title>Chryseobacterium sp. strain PBS4-4 Genome sequencing and assembly.</title>
        <authorList>
            <person name="Jung Y."/>
        </authorList>
    </citation>
    <scope>NUCLEOTIDE SEQUENCE [LARGE SCALE GENOMIC DNA]</scope>
    <source>
        <strain evidence="2">PBS4-4</strain>
    </source>
</reference>
<organism evidence="1 2">
    <name type="scientific">Chryseobacterium edaphi</name>
    <dbReference type="NCBI Taxonomy" id="2976532"/>
    <lineage>
        <taxon>Bacteria</taxon>
        <taxon>Pseudomonadati</taxon>
        <taxon>Bacteroidota</taxon>
        <taxon>Flavobacteriia</taxon>
        <taxon>Flavobacteriales</taxon>
        <taxon>Weeksellaceae</taxon>
        <taxon>Chryseobacterium group</taxon>
        <taxon>Chryseobacterium</taxon>
    </lineage>
</organism>
<dbReference type="RefSeq" id="WP_263001442.1">
    <property type="nucleotide sequence ID" value="NZ_JAOTEM010000001.1"/>
</dbReference>
<dbReference type="EMBL" id="JAOTEM010000001">
    <property type="protein sequence ID" value="MCU7616007.1"/>
    <property type="molecule type" value="Genomic_DNA"/>
</dbReference>
<comment type="caution">
    <text evidence="1">The sequence shown here is derived from an EMBL/GenBank/DDBJ whole genome shotgun (WGS) entry which is preliminary data.</text>
</comment>
<evidence type="ECO:0000313" key="2">
    <source>
        <dbReference type="Proteomes" id="UP001208649"/>
    </source>
</evidence>
<sequence length="183" mass="22182">MKLYIQILVIFSVINCKPKDNFERVRIQNTSIELEQIKFSDISNIENKNNGIEYTKPFNIALSKEYFPEIEKYQFEQPKIYRRDTTNLNTEISYFFTKNDSIVRLIEYSWNQDDLKEHFIDNLYQSNKDMISKSLSQKGIEKSEKIDYWWQKIVRWDNDSTHIYSFIFGIDEGQRTRIIVRFK</sequence>
<gene>
    <name evidence="1" type="ORF">NZ698_02255</name>
</gene>
<evidence type="ECO:0000313" key="1">
    <source>
        <dbReference type="EMBL" id="MCU7616007.1"/>
    </source>
</evidence>
<name>A0ABT2W467_9FLAO</name>
<protein>
    <recommendedName>
        <fullName evidence="3">Lipoprotein</fullName>
    </recommendedName>
</protein>
<proteinExistence type="predicted"/>
<dbReference type="Proteomes" id="UP001208649">
    <property type="component" value="Unassembled WGS sequence"/>
</dbReference>
<accession>A0ABT2W467</accession>
<keyword evidence="2" id="KW-1185">Reference proteome</keyword>
<evidence type="ECO:0008006" key="3">
    <source>
        <dbReference type="Google" id="ProtNLM"/>
    </source>
</evidence>